<dbReference type="RefSeq" id="WP_130410651.1">
    <property type="nucleotide sequence ID" value="NZ_SHKX01000010.1"/>
</dbReference>
<dbReference type="Pfam" id="PF00512">
    <property type="entry name" value="HisKA"/>
    <property type="match status" value="1"/>
</dbReference>
<dbReference type="SUPFAM" id="SSF55874">
    <property type="entry name" value="ATPase domain of HSP90 chaperone/DNA topoisomerase II/histidine kinase"/>
    <property type="match status" value="1"/>
</dbReference>
<evidence type="ECO:0000313" key="25">
    <source>
        <dbReference type="Proteomes" id="UP000292423"/>
    </source>
</evidence>
<dbReference type="AlphaFoldDB" id="A0A4Q7ZB74"/>
<dbReference type="FunFam" id="3.30.565.10:FF:000010">
    <property type="entry name" value="Sensor histidine kinase RcsC"/>
    <property type="match status" value="1"/>
</dbReference>
<evidence type="ECO:0000313" key="24">
    <source>
        <dbReference type="EMBL" id="RZU47404.1"/>
    </source>
</evidence>
<dbReference type="CDD" id="cd16922">
    <property type="entry name" value="HATPase_EvgS-ArcB-TorS-like"/>
    <property type="match status" value="1"/>
</dbReference>
<evidence type="ECO:0000259" key="19">
    <source>
        <dbReference type="PROSITE" id="PS50109"/>
    </source>
</evidence>
<dbReference type="InterPro" id="IPR011006">
    <property type="entry name" value="CheY-like_superfamily"/>
</dbReference>
<dbReference type="Gene3D" id="2.10.70.100">
    <property type="match status" value="1"/>
</dbReference>
<evidence type="ECO:0000256" key="18">
    <source>
        <dbReference type="SAM" id="Coils"/>
    </source>
</evidence>
<dbReference type="InterPro" id="IPR029016">
    <property type="entry name" value="GAF-like_dom_sf"/>
</dbReference>
<evidence type="ECO:0000256" key="5">
    <source>
        <dbReference type="ARBA" id="ARBA00022553"/>
    </source>
</evidence>
<evidence type="ECO:0000256" key="10">
    <source>
        <dbReference type="ARBA" id="ARBA00022840"/>
    </source>
</evidence>
<comment type="catalytic activity">
    <reaction evidence="1">
        <text>ATP + protein L-histidine = ADP + protein N-phospho-L-histidine.</text>
        <dbReference type="EC" id="2.7.13.3"/>
    </reaction>
</comment>
<dbReference type="InterPro" id="IPR001610">
    <property type="entry name" value="PAC"/>
</dbReference>
<organism evidence="24 25">
    <name type="scientific">Fluviicoccus keumensis</name>
    <dbReference type="NCBI Taxonomy" id="1435465"/>
    <lineage>
        <taxon>Bacteria</taxon>
        <taxon>Pseudomonadati</taxon>
        <taxon>Pseudomonadota</taxon>
        <taxon>Gammaproteobacteria</taxon>
        <taxon>Moraxellales</taxon>
        <taxon>Moraxellaceae</taxon>
        <taxon>Fluviicoccus</taxon>
    </lineage>
</organism>
<keyword evidence="6" id="KW-0808">Transferase</keyword>
<dbReference type="InterPro" id="IPR000700">
    <property type="entry name" value="PAS-assoc_C"/>
</dbReference>
<accession>A0A4Q7ZB74</accession>
<dbReference type="SMART" id="SM00065">
    <property type="entry name" value="GAF"/>
    <property type="match status" value="1"/>
</dbReference>
<dbReference type="InterPro" id="IPR004358">
    <property type="entry name" value="Sig_transdc_His_kin-like_C"/>
</dbReference>
<reference evidence="24 25" key="1">
    <citation type="submission" date="2019-02" db="EMBL/GenBank/DDBJ databases">
        <title>Genomic Encyclopedia of Type Strains, Phase IV (KMG-IV): sequencing the most valuable type-strain genomes for metagenomic binning, comparative biology and taxonomic classification.</title>
        <authorList>
            <person name="Goeker M."/>
        </authorList>
    </citation>
    <scope>NUCLEOTIDE SEQUENCE [LARGE SCALE GENOMIC DNA]</scope>
    <source>
        <strain evidence="24 25">DSM 105135</strain>
    </source>
</reference>
<dbReference type="InterPro" id="IPR005467">
    <property type="entry name" value="His_kinase_dom"/>
</dbReference>
<evidence type="ECO:0000256" key="17">
    <source>
        <dbReference type="PROSITE-ProRule" id="PRU00169"/>
    </source>
</evidence>
<name>A0A4Q7ZB74_9GAMM</name>
<feature type="domain" description="PAC" evidence="22">
    <location>
        <begin position="92"/>
        <end position="144"/>
    </location>
</feature>
<evidence type="ECO:0000256" key="16">
    <source>
        <dbReference type="PROSITE-ProRule" id="PRU00110"/>
    </source>
</evidence>
<dbReference type="SMART" id="SM00448">
    <property type="entry name" value="REC"/>
    <property type="match status" value="1"/>
</dbReference>
<dbReference type="Gene3D" id="3.30.565.10">
    <property type="entry name" value="Histidine kinase-like ATPase, C-terminal domain"/>
    <property type="match status" value="1"/>
</dbReference>
<dbReference type="EC" id="2.7.13.3" evidence="3"/>
<dbReference type="InterPro" id="IPR036890">
    <property type="entry name" value="HATPase_C_sf"/>
</dbReference>
<dbReference type="Proteomes" id="UP000292423">
    <property type="component" value="Unassembled WGS sequence"/>
</dbReference>
<keyword evidence="5 17" id="KW-0597">Phosphoprotein</keyword>
<dbReference type="InterPro" id="IPR003018">
    <property type="entry name" value="GAF"/>
</dbReference>
<keyword evidence="25" id="KW-1185">Reference proteome</keyword>
<dbReference type="Gene3D" id="1.10.287.130">
    <property type="match status" value="1"/>
</dbReference>
<dbReference type="InterPro" id="IPR001789">
    <property type="entry name" value="Sig_transdc_resp-reg_receiver"/>
</dbReference>
<evidence type="ECO:0000256" key="8">
    <source>
        <dbReference type="ARBA" id="ARBA00022741"/>
    </source>
</evidence>
<dbReference type="PROSITE" id="PS50109">
    <property type="entry name" value="HIS_KIN"/>
    <property type="match status" value="1"/>
</dbReference>
<keyword evidence="7" id="KW-0812">Transmembrane</keyword>
<dbReference type="GO" id="GO:0000155">
    <property type="term" value="F:phosphorelay sensor kinase activity"/>
    <property type="evidence" value="ECO:0007669"/>
    <property type="project" value="InterPro"/>
</dbReference>
<evidence type="ECO:0000256" key="14">
    <source>
        <dbReference type="ARBA" id="ARBA00064003"/>
    </source>
</evidence>
<dbReference type="CDD" id="cd00082">
    <property type="entry name" value="HisKA"/>
    <property type="match status" value="1"/>
</dbReference>
<evidence type="ECO:0000256" key="4">
    <source>
        <dbReference type="ARBA" id="ARBA00022475"/>
    </source>
</evidence>
<dbReference type="PROSITE" id="PS50113">
    <property type="entry name" value="PAC"/>
    <property type="match status" value="2"/>
</dbReference>
<protein>
    <recommendedName>
        <fullName evidence="15">Sensory/regulatory protein RpfC</fullName>
        <ecNumber evidence="3">2.7.13.3</ecNumber>
    </recommendedName>
</protein>
<dbReference type="SUPFAM" id="SSF55781">
    <property type="entry name" value="GAF domain-like"/>
    <property type="match status" value="1"/>
</dbReference>
<dbReference type="InterPro" id="IPR003594">
    <property type="entry name" value="HATPase_dom"/>
</dbReference>
<feature type="coiled-coil region" evidence="18">
    <location>
        <begin position="294"/>
        <end position="321"/>
    </location>
</feature>
<dbReference type="SUPFAM" id="SSF47226">
    <property type="entry name" value="Histidine-containing phosphotransfer domain, HPT domain"/>
    <property type="match status" value="1"/>
</dbReference>
<proteinExistence type="predicted"/>
<dbReference type="Gene3D" id="3.40.50.2300">
    <property type="match status" value="1"/>
</dbReference>
<dbReference type="GO" id="GO:0005524">
    <property type="term" value="F:ATP binding"/>
    <property type="evidence" value="ECO:0007669"/>
    <property type="project" value="UniProtKB-KW"/>
</dbReference>
<keyword evidence="18" id="KW-0175">Coiled coil</keyword>
<dbReference type="PROSITE" id="PS50110">
    <property type="entry name" value="RESPONSE_REGULATORY"/>
    <property type="match status" value="1"/>
</dbReference>
<evidence type="ECO:0000256" key="7">
    <source>
        <dbReference type="ARBA" id="ARBA00022692"/>
    </source>
</evidence>
<dbReference type="SUPFAM" id="SSF52172">
    <property type="entry name" value="CheY-like"/>
    <property type="match status" value="1"/>
</dbReference>
<feature type="modified residue" description="Phosphohistidine" evidence="16">
    <location>
        <position position="950"/>
    </location>
</feature>
<dbReference type="InterPro" id="IPR035965">
    <property type="entry name" value="PAS-like_dom_sf"/>
</dbReference>
<dbReference type="Pfam" id="PF01627">
    <property type="entry name" value="Hpt"/>
    <property type="match status" value="1"/>
</dbReference>
<dbReference type="PANTHER" id="PTHR45339">
    <property type="entry name" value="HYBRID SIGNAL TRANSDUCTION HISTIDINE KINASE J"/>
    <property type="match status" value="1"/>
</dbReference>
<evidence type="ECO:0000259" key="23">
    <source>
        <dbReference type="PROSITE" id="PS50894"/>
    </source>
</evidence>
<evidence type="ECO:0000256" key="2">
    <source>
        <dbReference type="ARBA" id="ARBA00004651"/>
    </source>
</evidence>
<dbReference type="SUPFAM" id="SSF55785">
    <property type="entry name" value="PYP-like sensor domain (PAS domain)"/>
    <property type="match status" value="2"/>
</dbReference>
<dbReference type="Pfam" id="PF13426">
    <property type="entry name" value="PAS_9"/>
    <property type="match status" value="1"/>
</dbReference>
<dbReference type="CDD" id="cd00130">
    <property type="entry name" value="PAS"/>
    <property type="match status" value="1"/>
</dbReference>
<evidence type="ECO:0000259" key="20">
    <source>
        <dbReference type="PROSITE" id="PS50110"/>
    </source>
</evidence>
<evidence type="ECO:0000259" key="22">
    <source>
        <dbReference type="PROSITE" id="PS50113"/>
    </source>
</evidence>
<evidence type="ECO:0000256" key="1">
    <source>
        <dbReference type="ARBA" id="ARBA00000085"/>
    </source>
</evidence>
<dbReference type="SMART" id="SM00091">
    <property type="entry name" value="PAS"/>
    <property type="match status" value="2"/>
</dbReference>
<dbReference type="Pfam" id="PF13185">
    <property type="entry name" value="GAF_2"/>
    <property type="match status" value="1"/>
</dbReference>
<comment type="caution">
    <text evidence="24">The sequence shown here is derived from an EMBL/GenBank/DDBJ whole genome shotgun (WGS) entry which is preliminary data.</text>
</comment>
<evidence type="ECO:0000256" key="12">
    <source>
        <dbReference type="ARBA" id="ARBA00023012"/>
    </source>
</evidence>
<dbReference type="FunFam" id="1.10.287.130:FF:000002">
    <property type="entry name" value="Two-component osmosensing histidine kinase"/>
    <property type="match status" value="1"/>
</dbReference>
<dbReference type="PANTHER" id="PTHR45339:SF1">
    <property type="entry name" value="HYBRID SIGNAL TRANSDUCTION HISTIDINE KINASE J"/>
    <property type="match status" value="1"/>
</dbReference>
<dbReference type="Pfam" id="PF02518">
    <property type="entry name" value="HATPase_c"/>
    <property type="match status" value="1"/>
</dbReference>
<dbReference type="Gene3D" id="3.30.450.20">
    <property type="entry name" value="PAS domain"/>
    <property type="match status" value="2"/>
</dbReference>
<keyword evidence="10" id="KW-0067">ATP-binding</keyword>
<evidence type="ECO:0000256" key="15">
    <source>
        <dbReference type="ARBA" id="ARBA00068150"/>
    </source>
</evidence>
<dbReference type="PROSITE" id="PS50894">
    <property type="entry name" value="HPT"/>
    <property type="match status" value="1"/>
</dbReference>
<feature type="domain" description="Histidine kinase" evidence="19">
    <location>
        <begin position="502"/>
        <end position="723"/>
    </location>
</feature>
<comment type="subcellular location">
    <subcellularLocation>
        <location evidence="2">Cell membrane</location>
        <topology evidence="2">Multi-pass membrane protein</topology>
    </subcellularLocation>
</comment>
<dbReference type="OrthoDB" id="9810730at2"/>
<dbReference type="Pfam" id="PF08447">
    <property type="entry name" value="PAS_3"/>
    <property type="match status" value="1"/>
</dbReference>
<gene>
    <name evidence="24" type="ORF">EV700_0366</name>
</gene>
<evidence type="ECO:0000256" key="11">
    <source>
        <dbReference type="ARBA" id="ARBA00022989"/>
    </source>
</evidence>
<dbReference type="SMART" id="SM00387">
    <property type="entry name" value="HATPase_c"/>
    <property type="match status" value="1"/>
</dbReference>
<sequence>MDESADDSRGTMAQALQAATGFITDLLNSMQDGFVLLDEHGRFARTNPAFCRMVDLTEAELIGQTVPFSFWPPEEHANITAAFQMMLDGKKATFDLIFMRRNGERFPALIGPSEVRDAAGNITGYVTTVKDITERKRAERYEQFRSHTLELLAGGRPLQTILDAIVRGMEALNPTAICSILLLDDTGRHFRPGAGPSLPGFYTEALYALEIAAGAGSCGTAAVTGKRVVVSDIAHHPDWAPYADLAGRAGLAACWSQPILSSAGQVLGTFAIYHARPHAPTDADIAVIEQTAHLASIAIERTQAEQAMRALNETLEQRVAQRTAELQEREVWLREAQRVAGLGNWRWNAVTDAIWWSDELFRIYDRQPGGKPPTYEEDQQNYTPESAARLTAIAQQCLKTGEPYEIELELSLEATPRRWVRARGEVLRNAAGDIIGLQGTSQDITVQKQAELKILSLNASLEQRIRERTADLETINQLLVEAKQHAALAESATLAKSDFLANMSHEIRTPMNSVIGMAYLVLGTSLDRQQRDYVEKIHLSGQHLLALIDNILDFSKIESGKLLLEHIDFSLETVIRTLVSLSADNAAERGLRLQAEIAPDVPPQLRGDPLRLNQILLNFLNNAIKFSRDGVIVVRVSLAEERADDCLLRFEVQDQGIGMTAEQQAKIFQPFQQADSSTTRKYGGTGLGLTISRQLVQMMGGEVGLTSVPGEGSTFRFTARFGKAVAAGGPGRDAPPVGNDYNRLLGARVLLVEDNLINQQVAEALLRRMGVKVLIAADGLEALALLEQHRVDVVLMDLQMPVMDGQETARRMRASPAMRHIPIIVFSANAWADVREQCFAAGMNDFVSKPVKPTLLYETLVRWLRTGQARPAVLPEAVPVAVIPEMAAGPVQSGADGLFDPALLAELFDGDMAKAEQLAALFFSDTRAGVDEMSLALARDDRQTLRQLAHKFKSSSRSMGAAEVADLLVEVERLSGDGGVEAILPLLERLRVLLGRR</sequence>
<dbReference type="InterPro" id="IPR036097">
    <property type="entry name" value="HisK_dim/P_sf"/>
</dbReference>
<dbReference type="SMART" id="SM00086">
    <property type="entry name" value="PAC"/>
    <property type="match status" value="2"/>
</dbReference>
<keyword evidence="9" id="KW-0418">Kinase</keyword>
<feature type="domain" description="PAS" evidence="21">
    <location>
        <begin position="19"/>
        <end position="90"/>
    </location>
</feature>
<dbReference type="Pfam" id="PF00072">
    <property type="entry name" value="Response_reg"/>
    <property type="match status" value="1"/>
</dbReference>
<dbReference type="InterPro" id="IPR003661">
    <property type="entry name" value="HisK_dim/P_dom"/>
</dbReference>
<keyword evidence="12" id="KW-0902">Two-component regulatory system</keyword>
<feature type="domain" description="HPt" evidence="23">
    <location>
        <begin position="911"/>
        <end position="997"/>
    </location>
</feature>
<dbReference type="Gene3D" id="1.20.120.160">
    <property type="entry name" value="HPT domain"/>
    <property type="match status" value="1"/>
</dbReference>
<feature type="modified residue" description="4-aspartylphosphate" evidence="17">
    <location>
        <position position="797"/>
    </location>
</feature>
<dbReference type="SMART" id="SM00388">
    <property type="entry name" value="HisKA"/>
    <property type="match status" value="1"/>
</dbReference>
<dbReference type="SUPFAM" id="SSF47384">
    <property type="entry name" value="Homodimeric domain of signal transducing histidine kinase"/>
    <property type="match status" value="1"/>
</dbReference>
<comment type="subunit">
    <text evidence="14">At low DSF concentrations, interacts with RpfF.</text>
</comment>
<dbReference type="EMBL" id="SHKX01000010">
    <property type="protein sequence ID" value="RZU47404.1"/>
    <property type="molecule type" value="Genomic_DNA"/>
</dbReference>
<evidence type="ECO:0000259" key="21">
    <source>
        <dbReference type="PROSITE" id="PS50112"/>
    </source>
</evidence>
<evidence type="ECO:0000256" key="13">
    <source>
        <dbReference type="ARBA" id="ARBA00023136"/>
    </source>
</evidence>
<feature type="domain" description="Response regulatory" evidence="20">
    <location>
        <begin position="748"/>
        <end position="864"/>
    </location>
</feature>
<dbReference type="NCBIfam" id="TIGR00229">
    <property type="entry name" value="sensory_box"/>
    <property type="match status" value="1"/>
</dbReference>
<dbReference type="GO" id="GO:0005886">
    <property type="term" value="C:plasma membrane"/>
    <property type="evidence" value="ECO:0007669"/>
    <property type="project" value="UniProtKB-SubCell"/>
</dbReference>
<evidence type="ECO:0000256" key="6">
    <source>
        <dbReference type="ARBA" id="ARBA00022679"/>
    </source>
</evidence>
<evidence type="ECO:0000256" key="3">
    <source>
        <dbReference type="ARBA" id="ARBA00012438"/>
    </source>
</evidence>
<feature type="domain" description="PAC" evidence="22">
    <location>
        <begin position="404"/>
        <end position="456"/>
    </location>
</feature>
<dbReference type="CDD" id="cd17546">
    <property type="entry name" value="REC_hyHK_CKI1_RcsC-like"/>
    <property type="match status" value="1"/>
</dbReference>
<keyword evidence="13" id="KW-0472">Membrane</keyword>
<keyword evidence="4" id="KW-1003">Cell membrane</keyword>
<evidence type="ECO:0000256" key="9">
    <source>
        <dbReference type="ARBA" id="ARBA00022777"/>
    </source>
</evidence>
<dbReference type="InterPro" id="IPR000014">
    <property type="entry name" value="PAS"/>
</dbReference>
<keyword evidence="8" id="KW-0547">Nucleotide-binding</keyword>
<dbReference type="InterPro" id="IPR008207">
    <property type="entry name" value="Sig_transdc_His_kin_Hpt_dom"/>
</dbReference>
<keyword evidence="11" id="KW-1133">Transmembrane helix</keyword>
<dbReference type="PROSITE" id="PS50112">
    <property type="entry name" value="PAS"/>
    <property type="match status" value="1"/>
</dbReference>
<dbReference type="InterPro" id="IPR036641">
    <property type="entry name" value="HPT_dom_sf"/>
</dbReference>
<dbReference type="InterPro" id="IPR013655">
    <property type="entry name" value="PAS_fold_3"/>
</dbReference>
<dbReference type="Gene3D" id="3.30.450.40">
    <property type="match status" value="1"/>
</dbReference>
<dbReference type="PRINTS" id="PR00344">
    <property type="entry name" value="BCTRLSENSOR"/>
</dbReference>